<protein>
    <recommendedName>
        <fullName evidence="4">Zn(2)-C6 fungal-type domain-containing protein</fullName>
    </recommendedName>
</protein>
<dbReference type="GO" id="GO:0008270">
    <property type="term" value="F:zinc ion binding"/>
    <property type="evidence" value="ECO:0007669"/>
    <property type="project" value="InterPro"/>
</dbReference>
<dbReference type="SMART" id="SM00066">
    <property type="entry name" value="GAL4"/>
    <property type="match status" value="1"/>
</dbReference>
<dbReference type="InterPro" id="IPR036864">
    <property type="entry name" value="Zn2-C6_fun-type_DNA-bd_sf"/>
</dbReference>
<dbReference type="PANTHER" id="PTHR47659:SF4">
    <property type="entry name" value="ZN(II)2CYS6 TRANSCRIPTION FACTOR (EUROFUNG)"/>
    <property type="match status" value="1"/>
</dbReference>
<dbReference type="PROSITE" id="PS50048">
    <property type="entry name" value="ZN2_CY6_FUNGAL_2"/>
    <property type="match status" value="1"/>
</dbReference>
<evidence type="ECO:0000256" key="2">
    <source>
        <dbReference type="ARBA" id="ARBA00023242"/>
    </source>
</evidence>
<feature type="compositionally biased region" description="Low complexity" evidence="3">
    <location>
        <begin position="338"/>
        <end position="352"/>
    </location>
</feature>
<dbReference type="EMBL" id="MCGT01000008">
    <property type="protein sequence ID" value="ORX57577.1"/>
    <property type="molecule type" value="Genomic_DNA"/>
</dbReference>
<dbReference type="PROSITE" id="PS00463">
    <property type="entry name" value="ZN2_CY6_FUNGAL_1"/>
    <property type="match status" value="1"/>
</dbReference>
<dbReference type="Pfam" id="PF00172">
    <property type="entry name" value="Zn_clus"/>
    <property type="match status" value="1"/>
</dbReference>
<feature type="compositionally biased region" description="Low complexity" evidence="3">
    <location>
        <begin position="448"/>
        <end position="463"/>
    </location>
</feature>
<proteinExistence type="predicted"/>
<feature type="compositionally biased region" description="Polar residues" evidence="3">
    <location>
        <begin position="15"/>
        <end position="39"/>
    </location>
</feature>
<feature type="region of interest" description="Disordered" evidence="3">
    <location>
        <begin position="1"/>
        <end position="39"/>
    </location>
</feature>
<evidence type="ECO:0000259" key="4">
    <source>
        <dbReference type="PROSITE" id="PS50048"/>
    </source>
</evidence>
<feature type="domain" description="Zn(2)-C6 fungal-type" evidence="4">
    <location>
        <begin position="548"/>
        <end position="576"/>
    </location>
</feature>
<dbReference type="InterPro" id="IPR050335">
    <property type="entry name" value="ERT1_acuK_gluconeogen_tf"/>
</dbReference>
<comment type="caution">
    <text evidence="5">The sequence shown here is derived from an EMBL/GenBank/DDBJ whole genome shotgun (WGS) entry which is preliminary data.</text>
</comment>
<feature type="region of interest" description="Disordered" evidence="3">
    <location>
        <begin position="223"/>
        <end position="246"/>
    </location>
</feature>
<dbReference type="SUPFAM" id="SSF57701">
    <property type="entry name" value="Zn2/Cys6 DNA-binding domain"/>
    <property type="match status" value="1"/>
</dbReference>
<dbReference type="PANTHER" id="PTHR47659">
    <property type="entry name" value="ZN(II)2CYS6 TRANSCRIPTION FACTOR (EUROFUNG)-RELATED"/>
    <property type="match status" value="1"/>
</dbReference>
<gene>
    <name evidence="5" type="ORF">DM01DRAFT_1372598</name>
</gene>
<dbReference type="Proteomes" id="UP000242146">
    <property type="component" value="Unassembled WGS sequence"/>
</dbReference>
<keyword evidence="6" id="KW-1185">Reference proteome</keyword>
<feature type="region of interest" description="Disordered" evidence="3">
    <location>
        <begin position="338"/>
        <end position="372"/>
    </location>
</feature>
<evidence type="ECO:0000313" key="6">
    <source>
        <dbReference type="Proteomes" id="UP000242146"/>
    </source>
</evidence>
<evidence type="ECO:0000256" key="1">
    <source>
        <dbReference type="ARBA" id="ARBA00022723"/>
    </source>
</evidence>
<evidence type="ECO:0000313" key="5">
    <source>
        <dbReference type="EMBL" id="ORX57577.1"/>
    </source>
</evidence>
<feature type="compositionally biased region" description="Low complexity" evidence="3">
    <location>
        <begin position="404"/>
        <end position="419"/>
    </location>
</feature>
<keyword evidence="1" id="KW-0479">Metal-binding</keyword>
<organism evidence="5 6">
    <name type="scientific">Hesseltinella vesiculosa</name>
    <dbReference type="NCBI Taxonomy" id="101127"/>
    <lineage>
        <taxon>Eukaryota</taxon>
        <taxon>Fungi</taxon>
        <taxon>Fungi incertae sedis</taxon>
        <taxon>Mucoromycota</taxon>
        <taxon>Mucoromycotina</taxon>
        <taxon>Mucoromycetes</taxon>
        <taxon>Mucorales</taxon>
        <taxon>Cunninghamellaceae</taxon>
        <taxon>Hesseltinella</taxon>
    </lineage>
</organism>
<keyword evidence="2" id="KW-0539">Nucleus</keyword>
<name>A0A1X2GMW8_9FUNG</name>
<feature type="compositionally biased region" description="Polar residues" evidence="3">
    <location>
        <begin position="384"/>
        <end position="398"/>
    </location>
</feature>
<dbReference type="STRING" id="101127.A0A1X2GMW8"/>
<evidence type="ECO:0000256" key="3">
    <source>
        <dbReference type="SAM" id="MobiDB-lite"/>
    </source>
</evidence>
<sequence>MNESVPELVERIEHQSTTTSSSIFNPTSSLPYTKDPSSAQLPIDGCSSTGQPHLLPHLNDDLYHYFADTPYSNVQYFQQPPILNQQQTTLPLYNDTAATSKYSDEVIYQDSMREPSSCIDPSKSTSWVDALDVYIPIDELSLYENGKSFPSNNLISQPSVPPRSVDDPEFCNDLTCHSKPYPRHYSDMETINADQIYLTETTSPFTPSSVSFNTNSHCHPLAIPSTATSPGLEDENMGDFSDSDTATSNQSWMMPLCTQYAGTSFWSDIIHIPMVSNPSQRLSSHYSHSYPLSSSSDGFHPMPPISPGLAYSSQMNTHVSHPADIATNAAASAAAAASSFSVKPPSRSRSSVTIHNKRKFKQPSGARRSVSSNTLLTSFIDSVKGNDSTAEQPASQVSGPFPHPSSLSNLSLVSGSNPSKYPKRRESEPYSLKKGGLSSFAPSSSTPLYLSKSKSVSGSSPLKQISDDQDNAGDSNLANCVWPHTRSPDTHFLSDSVFLDSTFDDDFGTGLLHPTLLNDELVHSNFSIPKDEAIPSLPTRKNRNVDKACNHCKRSHLRCDNMRPCRRCIATGKSGCKDVEHKPRGRPRLHKF</sequence>
<dbReference type="InterPro" id="IPR001138">
    <property type="entry name" value="Zn2Cys6_DnaBD"/>
</dbReference>
<dbReference type="Gene3D" id="4.10.240.10">
    <property type="entry name" value="Zn(2)-C6 fungal-type DNA-binding domain"/>
    <property type="match status" value="1"/>
</dbReference>
<dbReference type="OrthoDB" id="1555531at2759"/>
<dbReference type="CDD" id="cd00067">
    <property type="entry name" value="GAL4"/>
    <property type="match status" value="1"/>
</dbReference>
<dbReference type="GO" id="GO:0000981">
    <property type="term" value="F:DNA-binding transcription factor activity, RNA polymerase II-specific"/>
    <property type="evidence" value="ECO:0007669"/>
    <property type="project" value="InterPro"/>
</dbReference>
<dbReference type="AlphaFoldDB" id="A0A1X2GMW8"/>
<feature type="region of interest" description="Disordered" evidence="3">
    <location>
        <begin position="384"/>
        <end position="471"/>
    </location>
</feature>
<accession>A0A1X2GMW8</accession>
<reference evidence="5 6" key="1">
    <citation type="submission" date="2016-07" db="EMBL/GenBank/DDBJ databases">
        <title>Pervasive Adenine N6-methylation of Active Genes in Fungi.</title>
        <authorList>
            <consortium name="DOE Joint Genome Institute"/>
            <person name="Mondo S.J."/>
            <person name="Dannebaum R.O."/>
            <person name="Kuo R.C."/>
            <person name="Labutti K."/>
            <person name="Haridas S."/>
            <person name="Kuo A."/>
            <person name="Salamov A."/>
            <person name="Ahrendt S.R."/>
            <person name="Lipzen A."/>
            <person name="Sullivan W."/>
            <person name="Andreopoulos W.B."/>
            <person name="Clum A."/>
            <person name="Lindquist E."/>
            <person name="Daum C."/>
            <person name="Ramamoorthy G.K."/>
            <person name="Gryganskyi A."/>
            <person name="Culley D."/>
            <person name="Magnuson J.K."/>
            <person name="James T.Y."/>
            <person name="O'Malley M.A."/>
            <person name="Stajich J.E."/>
            <person name="Spatafora J.W."/>
            <person name="Visel A."/>
            <person name="Grigoriev I.V."/>
        </authorList>
    </citation>
    <scope>NUCLEOTIDE SEQUENCE [LARGE SCALE GENOMIC DNA]</scope>
    <source>
        <strain evidence="5 6">NRRL 3301</strain>
    </source>
</reference>